<dbReference type="Gene3D" id="1.25.40.240">
    <property type="entry name" value="Ku, C-terminal domain"/>
    <property type="match status" value="1"/>
</dbReference>
<name>A0AAE0ERQ1_9CHLO</name>
<comment type="caution">
    <text evidence="3">The sequence shown here is derived from an EMBL/GenBank/DDBJ whole genome shotgun (WGS) entry which is preliminary data.</text>
</comment>
<organism evidence="3 4">
    <name type="scientific">Cymbomonas tetramitiformis</name>
    <dbReference type="NCBI Taxonomy" id="36881"/>
    <lineage>
        <taxon>Eukaryota</taxon>
        <taxon>Viridiplantae</taxon>
        <taxon>Chlorophyta</taxon>
        <taxon>Pyramimonadophyceae</taxon>
        <taxon>Pyramimonadales</taxon>
        <taxon>Pyramimonadaceae</taxon>
        <taxon>Cymbomonas</taxon>
    </lineage>
</organism>
<dbReference type="InterPro" id="IPR036494">
    <property type="entry name" value="Ku_C_sf"/>
</dbReference>
<gene>
    <name evidence="3" type="ORF">CYMTET_52377</name>
</gene>
<dbReference type="SUPFAM" id="SSF101420">
    <property type="entry name" value="C-terminal domain of Ku80"/>
    <property type="match status" value="1"/>
</dbReference>
<keyword evidence="4" id="KW-1185">Reference proteome</keyword>
<evidence type="ECO:0000313" key="3">
    <source>
        <dbReference type="EMBL" id="KAK3237562.1"/>
    </source>
</evidence>
<evidence type="ECO:0000313" key="4">
    <source>
        <dbReference type="Proteomes" id="UP001190700"/>
    </source>
</evidence>
<dbReference type="EMBL" id="LGRX02034536">
    <property type="protein sequence ID" value="KAK3237562.1"/>
    <property type="molecule type" value="Genomic_DNA"/>
</dbReference>
<dbReference type="AlphaFoldDB" id="A0AAE0ERQ1"/>
<proteinExistence type="predicted"/>
<accession>A0AAE0ERQ1</accession>
<feature type="domain" description="Ku C-terminal" evidence="2">
    <location>
        <begin position="94"/>
        <end position="223"/>
    </location>
</feature>
<reference evidence="3 4" key="1">
    <citation type="journal article" date="2015" name="Genome Biol. Evol.">
        <title>Comparative Genomics of a Bacterivorous Green Alga Reveals Evolutionary Causalities and Consequences of Phago-Mixotrophic Mode of Nutrition.</title>
        <authorList>
            <person name="Burns J.A."/>
            <person name="Paasch A."/>
            <person name="Narechania A."/>
            <person name="Kim E."/>
        </authorList>
    </citation>
    <scope>NUCLEOTIDE SEQUENCE [LARGE SCALE GENOMIC DNA]</scope>
    <source>
        <strain evidence="3 4">PLY_AMNH</strain>
    </source>
</reference>
<protein>
    <recommendedName>
        <fullName evidence="2">Ku C-terminal domain-containing protein</fullName>
    </recommendedName>
</protein>
<feature type="region of interest" description="Disordered" evidence="1">
    <location>
        <begin position="40"/>
        <end position="66"/>
    </location>
</feature>
<dbReference type="Proteomes" id="UP001190700">
    <property type="component" value="Unassembled WGS sequence"/>
</dbReference>
<evidence type="ECO:0000259" key="2">
    <source>
        <dbReference type="Pfam" id="PF08785"/>
    </source>
</evidence>
<evidence type="ECO:0000256" key="1">
    <source>
        <dbReference type="SAM" id="MobiDB-lite"/>
    </source>
</evidence>
<dbReference type="Pfam" id="PF08785">
    <property type="entry name" value="Ku_PK_bind"/>
    <property type="match status" value="1"/>
</dbReference>
<sequence length="341" mass="37411">MPLYAHQATFSTWPLKHASLPRPIKHASLRAPSKHYSAFESCKEGAASATPSKSDKKRAREEDQPAPLVFDESKGISIDSIAATRVECISRATAHEDFCLMVQRQDGAGQLHWVRQASTQMQTVISEMVESEGLRSGDIDTSALRGVVECIRTLRRECVTHCADLPAEYNKFMYQIKSRRTESGGQWAKLWSMLQTELISLIASSEVPTAGITVTTEEAKVFISQETTHEAMMSDAEHAARNPPTTTTRPIKNVTCILPDCLPIAPVGIGLWQLRLTRQSGESARLGDCQFSSESDTLELASVASIAVRLVAPRRKRRRHKGVPAGGDGTYGADIGELLHT</sequence>
<dbReference type="InterPro" id="IPR014893">
    <property type="entry name" value="Ku_PK_bind"/>
</dbReference>